<evidence type="ECO:0000259" key="2">
    <source>
        <dbReference type="Pfam" id="PF20705"/>
    </source>
</evidence>
<feature type="domain" description="DUF6821" evidence="2">
    <location>
        <begin position="185"/>
        <end position="280"/>
    </location>
</feature>
<dbReference type="InterPro" id="IPR045883">
    <property type="entry name" value="At4g13530-like"/>
</dbReference>
<name>A0AAD8MD03_9APIA</name>
<gene>
    <name evidence="3" type="ORF">POM88_037087</name>
</gene>
<keyword evidence="1" id="KW-0472">Membrane</keyword>
<dbReference type="PANTHER" id="PTHR33646:SF6">
    <property type="entry name" value="TRANSMEMBRANE PROTEIN"/>
    <property type="match status" value="1"/>
</dbReference>
<keyword evidence="4" id="KW-1185">Reference proteome</keyword>
<accession>A0AAD8MD03</accession>
<proteinExistence type="predicted"/>
<reference evidence="3" key="1">
    <citation type="submission" date="2023-02" db="EMBL/GenBank/DDBJ databases">
        <title>Genome of toxic invasive species Heracleum sosnowskyi carries increased number of genes despite the absence of recent whole-genome duplications.</title>
        <authorList>
            <person name="Schelkunov M."/>
            <person name="Shtratnikova V."/>
            <person name="Makarenko M."/>
            <person name="Klepikova A."/>
            <person name="Omelchenko D."/>
            <person name="Novikova G."/>
            <person name="Obukhova E."/>
            <person name="Bogdanov V."/>
            <person name="Penin A."/>
            <person name="Logacheva M."/>
        </authorList>
    </citation>
    <scope>NUCLEOTIDE SEQUENCE</scope>
    <source>
        <strain evidence="3">Hsosn_3</strain>
        <tissue evidence="3">Leaf</tissue>
    </source>
</reference>
<evidence type="ECO:0000313" key="3">
    <source>
        <dbReference type="EMBL" id="KAK1370995.1"/>
    </source>
</evidence>
<dbReference type="Pfam" id="PF20705">
    <property type="entry name" value="DUF6821"/>
    <property type="match status" value="1"/>
</dbReference>
<feature type="transmembrane region" description="Helical" evidence="1">
    <location>
        <begin position="209"/>
        <end position="229"/>
    </location>
</feature>
<evidence type="ECO:0000313" key="4">
    <source>
        <dbReference type="Proteomes" id="UP001237642"/>
    </source>
</evidence>
<dbReference type="EMBL" id="JAUIZM010000008">
    <property type="protein sequence ID" value="KAK1370995.1"/>
    <property type="molecule type" value="Genomic_DNA"/>
</dbReference>
<keyword evidence="1" id="KW-0812">Transmembrane</keyword>
<organism evidence="3 4">
    <name type="scientific">Heracleum sosnowskyi</name>
    <dbReference type="NCBI Taxonomy" id="360622"/>
    <lineage>
        <taxon>Eukaryota</taxon>
        <taxon>Viridiplantae</taxon>
        <taxon>Streptophyta</taxon>
        <taxon>Embryophyta</taxon>
        <taxon>Tracheophyta</taxon>
        <taxon>Spermatophyta</taxon>
        <taxon>Magnoliopsida</taxon>
        <taxon>eudicotyledons</taxon>
        <taxon>Gunneridae</taxon>
        <taxon>Pentapetalae</taxon>
        <taxon>asterids</taxon>
        <taxon>campanulids</taxon>
        <taxon>Apiales</taxon>
        <taxon>Apiaceae</taxon>
        <taxon>Apioideae</taxon>
        <taxon>apioid superclade</taxon>
        <taxon>Tordylieae</taxon>
        <taxon>Tordyliinae</taxon>
        <taxon>Heracleum</taxon>
    </lineage>
</organism>
<comment type="caution">
    <text evidence="3">The sequence shown here is derived from an EMBL/GenBank/DDBJ whole genome shotgun (WGS) entry which is preliminary data.</text>
</comment>
<reference evidence="3" key="2">
    <citation type="submission" date="2023-05" db="EMBL/GenBank/DDBJ databases">
        <authorList>
            <person name="Schelkunov M.I."/>
        </authorList>
    </citation>
    <scope>NUCLEOTIDE SEQUENCE</scope>
    <source>
        <strain evidence="3">Hsosn_3</strain>
        <tissue evidence="3">Leaf</tissue>
    </source>
</reference>
<keyword evidence="1" id="KW-1133">Transmembrane helix</keyword>
<dbReference type="Proteomes" id="UP001237642">
    <property type="component" value="Unassembled WGS sequence"/>
</dbReference>
<protein>
    <submittedName>
        <fullName evidence="3">Actin-binding LIM protein 1</fullName>
    </submittedName>
</protein>
<evidence type="ECO:0000256" key="1">
    <source>
        <dbReference type="SAM" id="Phobius"/>
    </source>
</evidence>
<dbReference type="PANTHER" id="PTHR33646">
    <property type="entry name" value="GB|AAF00631.1"/>
    <property type="match status" value="1"/>
</dbReference>
<dbReference type="AlphaFoldDB" id="A0AAD8MD03"/>
<dbReference type="InterPro" id="IPR049224">
    <property type="entry name" value="DUF6821"/>
</dbReference>
<sequence>MDGGDLQDWEVLHGSDTESIQDTSDSKCFDCIDGDSGGAIRSDYFSLDSPITFKNIGDVSEDGVSVNSNNPSWIDPGSETRSPRKEFTEFWPDSASDRSDDHKFIEFEANKEMNLVQNEKIEVNSDGVEDSGKYWADSSGFEAKNEEFGDDVAVERGGAVVEVKEGGDKECVEDVIRVAKVSEGEKRVMAWWKLPLELLKYCMFRMNPVWTVPMAAAVMGFMILGRRYYRMKRKSKSLHMKVTVDDQKVSQFMNRVAQINEAFSVVKRVPIIRPQLPAGGVMPWPVMSR</sequence>